<evidence type="ECO:0000256" key="3">
    <source>
        <dbReference type="ARBA" id="ARBA00022431"/>
    </source>
</evidence>
<proteinExistence type="inferred from homology"/>
<evidence type="ECO:0000256" key="1">
    <source>
        <dbReference type="ARBA" id="ARBA00004328"/>
    </source>
</evidence>
<evidence type="ECO:0000313" key="7">
    <source>
        <dbReference type="EMBL" id="ATY37433.1"/>
    </source>
</evidence>
<protein>
    <recommendedName>
        <fullName evidence="6">Capsid protein</fullName>
    </recommendedName>
</protein>
<name>A0A2H4R0L0_9VIRU</name>
<keyword evidence="4 6" id="KW-0167">Capsid protein</keyword>
<keyword evidence="3 6" id="KW-1140">T=1 icosahedral capsid protein</keyword>
<evidence type="ECO:0000256" key="5">
    <source>
        <dbReference type="ARBA" id="ARBA00022844"/>
    </source>
</evidence>
<comment type="function">
    <text evidence="6">Self-assembles to form an icosahedral capsid.</text>
</comment>
<dbReference type="Pfam" id="PF02956">
    <property type="entry name" value="TT_ORF1"/>
    <property type="match status" value="1"/>
</dbReference>
<organism evidence="7">
    <name type="scientific">Anelloviridae sp</name>
    <dbReference type="NCBI Taxonomy" id="2055263"/>
    <lineage>
        <taxon>Viruses</taxon>
        <taxon>Monodnaviria</taxon>
        <taxon>Shotokuvirae</taxon>
        <taxon>Commensaviricota</taxon>
        <taxon>Cardeaviricetes</taxon>
        <taxon>Sanitavirales</taxon>
        <taxon>Anelloviridae</taxon>
    </lineage>
</organism>
<evidence type="ECO:0000256" key="4">
    <source>
        <dbReference type="ARBA" id="ARBA00022561"/>
    </source>
</evidence>
<accession>A0A2H4R0L0</accession>
<comment type="similarity">
    <text evidence="2 6">Belongs to the anelloviridae capsid protein family.</text>
</comment>
<comment type="subcellular location">
    <subcellularLocation>
        <location evidence="1 6">Virion</location>
    </subcellularLocation>
</comment>
<dbReference type="InterPro" id="IPR004219">
    <property type="entry name" value="TTvirus_Unk"/>
</dbReference>
<keyword evidence="5 6" id="KW-0946">Virion</keyword>
<reference evidence="7" key="1">
    <citation type="journal article" date="2018" name="Emerg. Microbes Infect.">
        <title>Biodiversity of rodent anelloviruses in China.</title>
        <authorList>
            <person name="Du J."/>
            <person name="Li Y."/>
            <person name="Lu L."/>
            <person name="Zheng D."/>
            <person name="Liu B."/>
            <person name="Yang L."/>
            <person name="Su H."/>
            <person name="Dong J."/>
            <person name="Sun L."/>
            <person name="Zhu Y."/>
            <person name="Yang J."/>
            <person name="Yang F."/>
            <person name="Zhang X."/>
            <person name="Liu Q."/>
            <person name="Wu Z."/>
            <person name="Jin Q."/>
        </authorList>
    </citation>
    <scope>NUCLEOTIDE SEQUENCE</scope>
    <source>
        <strain evidence="7">RtCB-AneV/HeB2014</strain>
    </source>
</reference>
<evidence type="ECO:0000256" key="6">
    <source>
        <dbReference type="RuleBase" id="RU361230"/>
    </source>
</evidence>
<sequence length="347" mass="41798">MAKRFTSRRRKGRGWRSRWRRGWRPRFVSRSHRRRKWRRRRRRVQVRPLTEVQPRFRRKCIIRGLYSPLVMGWSGAHVGAEKEPQHFNPVRRYMPSSNGQKVQFGGWALGSFTLAGLYREHQWYRNRWSFSNCGFDLASYHGTTLYLEQHHLYDYLVFIDPEYRSIAEFAKQATFHPIELITHPQSILVKSRARAGPRRARKVFIPRPSWWDSGWEFAKDIANKGIFCWFVMFVDLDYPWILARLDTGDINAQPSTSNEFINWWRLGDQGWKKEFDDYVRETTTQGHDSKIGETNERTDEQWAKMMAGPMVLKFRNINEHTFAEQVLWFYKSVWRWGWKKPNTEKSL</sequence>
<dbReference type="EMBL" id="MF684742">
    <property type="protein sequence ID" value="ATY37433.1"/>
    <property type="molecule type" value="Genomic_DNA"/>
</dbReference>
<evidence type="ECO:0000256" key="2">
    <source>
        <dbReference type="ARBA" id="ARBA00006131"/>
    </source>
</evidence>
<dbReference type="GO" id="GO:0039615">
    <property type="term" value="C:T=1 icosahedral viral capsid"/>
    <property type="evidence" value="ECO:0007669"/>
    <property type="project" value="UniProtKB-UniRule"/>
</dbReference>